<dbReference type="PANTHER" id="PTHR39166">
    <property type="entry name" value="BLL1166 PROTEIN"/>
    <property type="match status" value="1"/>
</dbReference>
<evidence type="ECO:0000313" key="2">
    <source>
        <dbReference type="Proteomes" id="UP000184225"/>
    </source>
</evidence>
<reference evidence="1 2" key="1">
    <citation type="submission" date="2016-11" db="EMBL/GenBank/DDBJ databases">
        <authorList>
            <person name="Jaros S."/>
            <person name="Januszkiewicz K."/>
            <person name="Wedrychowicz H."/>
        </authorList>
    </citation>
    <scope>NUCLEOTIDE SEQUENCE [LARGE SCALE GENOMIC DNA]</scope>
    <source>
        <strain evidence="1 2">DSM 21425</strain>
    </source>
</reference>
<dbReference type="RefSeq" id="WP_200799148.1">
    <property type="nucleotide sequence ID" value="NZ_FQYY01000014.1"/>
</dbReference>
<dbReference type="EMBL" id="FQYY01000014">
    <property type="protein sequence ID" value="SHJ23188.1"/>
    <property type="molecule type" value="Genomic_DNA"/>
</dbReference>
<dbReference type="Pfam" id="PF06042">
    <property type="entry name" value="NTP_transf_6"/>
    <property type="match status" value="1"/>
</dbReference>
<dbReference type="InterPro" id="IPR009267">
    <property type="entry name" value="NTP_transf_6"/>
</dbReference>
<organism evidence="1 2">
    <name type="scientific">Mesonia phycicola</name>
    <dbReference type="NCBI Taxonomy" id="579105"/>
    <lineage>
        <taxon>Bacteria</taxon>
        <taxon>Pseudomonadati</taxon>
        <taxon>Bacteroidota</taxon>
        <taxon>Flavobacteriia</taxon>
        <taxon>Flavobacteriales</taxon>
        <taxon>Flavobacteriaceae</taxon>
        <taxon>Mesonia</taxon>
    </lineage>
</organism>
<name>A0A1M6HLU9_9FLAO</name>
<dbReference type="Proteomes" id="UP000184225">
    <property type="component" value="Unassembled WGS sequence"/>
</dbReference>
<proteinExistence type="predicted"/>
<keyword evidence="2" id="KW-1185">Reference proteome</keyword>
<accession>A0A1M6HLU9</accession>
<protein>
    <recommendedName>
        <fullName evidence="3">Nucleotidyltransferase</fullName>
    </recommendedName>
</protein>
<gene>
    <name evidence="1" type="ORF">SAMN04488096_1148</name>
</gene>
<dbReference type="AlphaFoldDB" id="A0A1M6HLU9"/>
<dbReference type="STRING" id="579105.SAMN04488096_1148"/>
<sequence length="226" mass="26468">MCPADTDAKASKLALFTIFTPNLPLAGKLYKTVVANYPKMPEELENKLIDIIESDIWMTNILKIVRDLNLKDCWIGAGFVRNKVWDEKHGKDRTELNDIDIIYFDKSNLTKKFDLEIEGKLRNLNPKLNWSVKNQARMHIRNGHKQYTNCKKAISFWPETATSIAVRLNFKNKIEYIAPYGLEDLFNLLVVPTPRFDLTIYKNRIEKKNWKEKWNELEIKTGYNTV</sequence>
<evidence type="ECO:0000313" key="1">
    <source>
        <dbReference type="EMBL" id="SHJ23188.1"/>
    </source>
</evidence>
<dbReference type="PANTHER" id="PTHR39166:SF1">
    <property type="entry name" value="BLL1166 PROTEIN"/>
    <property type="match status" value="1"/>
</dbReference>
<evidence type="ECO:0008006" key="3">
    <source>
        <dbReference type="Google" id="ProtNLM"/>
    </source>
</evidence>